<organism evidence="1 2">
    <name type="scientific">Pectobacterium brasiliense</name>
    <dbReference type="NCBI Taxonomy" id="180957"/>
    <lineage>
        <taxon>Bacteria</taxon>
        <taxon>Pseudomonadati</taxon>
        <taxon>Pseudomonadota</taxon>
        <taxon>Gammaproteobacteria</taxon>
        <taxon>Enterobacterales</taxon>
        <taxon>Pectobacteriaceae</taxon>
        <taxon>Pectobacterium</taxon>
    </lineage>
</organism>
<evidence type="ECO:0000313" key="1">
    <source>
        <dbReference type="EMBL" id="KGA33115.1"/>
    </source>
</evidence>
<protein>
    <submittedName>
        <fullName evidence="1">Uncharacterized protein</fullName>
    </submittedName>
</protein>
<dbReference type="AlphaFoldDB" id="A0A0M2EZZ3"/>
<gene>
    <name evidence="1" type="ORF">KU74_14535</name>
</gene>
<evidence type="ECO:0000313" key="2">
    <source>
        <dbReference type="Proteomes" id="UP000029435"/>
    </source>
</evidence>
<proteinExistence type="predicted"/>
<accession>A0A0M2EZZ3</accession>
<sequence>MQSVWESEFHAPKSIDRDISTFVLAKQFVGLGMIRRNEGVSSALIHRECVTDGSEGGMGIEGTALAASFRQNPGFLRHQRLGTLSRA</sequence>
<dbReference type="EMBL" id="JQOD01000003">
    <property type="protein sequence ID" value="KGA33115.1"/>
    <property type="molecule type" value="Genomic_DNA"/>
</dbReference>
<name>A0A0M2EZZ3_9GAMM</name>
<dbReference type="Proteomes" id="UP000029435">
    <property type="component" value="Unassembled WGS sequence"/>
</dbReference>
<comment type="caution">
    <text evidence="1">The sequence shown here is derived from an EMBL/GenBank/DDBJ whole genome shotgun (WGS) entry which is preliminary data.</text>
</comment>
<reference evidence="1 2" key="1">
    <citation type="submission" date="2014-08" db="EMBL/GenBank/DDBJ databases">
        <title>Genome sequences of NCPPB Pectobacterium isolates.</title>
        <authorList>
            <person name="Glover R.H."/>
            <person name="Sapp M."/>
            <person name="Elphinstone J."/>
        </authorList>
    </citation>
    <scope>NUCLEOTIDE SEQUENCE [LARGE SCALE GENOMIC DNA]</scope>
    <source>
        <strain evidence="1 2">LMG 21372</strain>
    </source>
</reference>